<evidence type="ECO:0000313" key="8">
    <source>
        <dbReference type="EMBL" id="CAJ0583550.1"/>
    </source>
</evidence>
<comment type="subcellular location">
    <subcellularLocation>
        <location evidence="1">Secreted</location>
    </subcellularLocation>
</comment>
<dbReference type="GO" id="GO:0005576">
    <property type="term" value="C:extracellular region"/>
    <property type="evidence" value="ECO:0007669"/>
    <property type="project" value="UniProtKB-SubCell"/>
</dbReference>
<evidence type="ECO:0000313" key="9">
    <source>
        <dbReference type="Proteomes" id="UP001177023"/>
    </source>
</evidence>
<keyword evidence="4 5" id="KW-0732">Signal</keyword>
<dbReference type="Proteomes" id="UP001177023">
    <property type="component" value="Unassembled WGS sequence"/>
</dbReference>
<dbReference type="SMART" id="SM00305">
    <property type="entry name" value="HintC"/>
    <property type="match status" value="1"/>
</dbReference>
<sequence>MRRFLLATVLVSQAYASFCGDSAIPFSFEVLPDGQPVLGCARPTCFGWSPSGLPASQTGNFYRINKRPDGFMRNDRATIPPFSHLDARLQRSMTAECEATYQSNTCDPARQWVGGIAPLLNVSAFPTVLQCCNYEVLRASTDRGVAVVNPGQIVVGGEVMRAGKQYAFDYIADVVKSVNGDGTVSYDVSIRRMPCLALADNFAKNGEGKNAGAFRAFQAPNVAQPPINVAGLDGQQQGVQGPFQVDQNGVVEDTVADQAVVPQSTGPQAAANNGATVQFYEARPIFGPLEPVQAPIPQVAAPAQFVPVAPQAAPVAPAAPAAPAYYYPSYYYGSGGGGGGYYCFTDDTILEKPDGSSVRMDELKRDDWVKTIHDDKVVYTPVSFWLHRVPSQEAEFMKLTLENGKELKLTAKHYIYKTKCSAPGETVQLPNGAVFADMVNEGDCLFSVDKETVSESKVVKVEKVTQTGIYAPMTSNGKLVVNGVFASCHNIVQQHELQRTFFSYLNSLNDFIKGYFTEKDVNELPYGMGTIVQMLEFALPKNMF</sequence>
<organism evidence="8 9">
    <name type="scientific">Mesorhabditis spiculigera</name>
    <dbReference type="NCBI Taxonomy" id="96644"/>
    <lineage>
        <taxon>Eukaryota</taxon>
        <taxon>Metazoa</taxon>
        <taxon>Ecdysozoa</taxon>
        <taxon>Nematoda</taxon>
        <taxon>Chromadorea</taxon>
        <taxon>Rhabditida</taxon>
        <taxon>Rhabditina</taxon>
        <taxon>Rhabditomorpha</taxon>
        <taxon>Rhabditoidea</taxon>
        <taxon>Rhabditidae</taxon>
        <taxon>Mesorhabditinae</taxon>
        <taxon>Mesorhabditis</taxon>
    </lineage>
</organism>
<keyword evidence="3" id="KW-0964">Secreted</keyword>
<evidence type="ECO:0000256" key="2">
    <source>
        <dbReference type="ARBA" id="ARBA00022473"/>
    </source>
</evidence>
<evidence type="ECO:0000256" key="4">
    <source>
        <dbReference type="ARBA" id="ARBA00022729"/>
    </source>
</evidence>
<evidence type="ECO:0000256" key="1">
    <source>
        <dbReference type="ARBA" id="ARBA00004613"/>
    </source>
</evidence>
<feature type="signal peptide" evidence="5">
    <location>
        <begin position="1"/>
        <end position="16"/>
    </location>
</feature>
<dbReference type="GO" id="GO:0016539">
    <property type="term" value="P:intein-mediated protein splicing"/>
    <property type="evidence" value="ECO:0007669"/>
    <property type="project" value="InterPro"/>
</dbReference>
<evidence type="ECO:0000259" key="6">
    <source>
        <dbReference type="SMART" id="SM00305"/>
    </source>
</evidence>
<dbReference type="InterPro" id="IPR001767">
    <property type="entry name" value="Hedgehog_Hint"/>
</dbReference>
<dbReference type="InterPro" id="IPR036844">
    <property type="entry name" value="Hint_dom_sf"/>
</dbReference>
<dbReference type="InterPro" id="IPR003586">
    <property type="entry name" value="Hint_dom_C"/>
</dbReference>
<evidence type="ECO:0000256" key="3">
    <source>
        <dbReference type="ARBA" id="ARBA00022525"/>
    </source>
</evidence>
<dbReference type="SMART" id="SM00306">
    <property type="entry name" value="HintN"/>
    <property type="match status" value="1"/>
</dbReference>
<dbReference type="SUPFAM" id="SSF51294">
    <property type="entry name" value="Hedgehog/intein (Hint) domain"/>
    <property type="match status" value="1"/>
</dbReference>
<gene>
    <name evidence="8" type="ORF">MSPICULIGERA_LOCUS21623</name>
</gene>
<dbReference type="PANTHER" id="PTHR46706">
    <property type="entry name" value="PROTEIN QUA-1-RELATED"/>
    <property type="match status" value="1"/>
</dbReference>
<protein>
    <submittedName>
        <fullName evidence="8">Uncharacterized protein</fullName>
    </submittedName>
</protein>
<name>A0AA36G8V8_9BILA</name>
<feature type="non-terminal residue" evidence="8">
    <location>
        <position position="544"/>
    </location>
</feature>
<dbReference type="Pfam" id="PF01079">
    <property type="entry name" value="Hint"/>
    <property type="match status" value="1"/>
</dbReference>
<accession>A0AA36G8V8</accession>
<proteinExistence type="predicted"/>
<comment type="caution">
    <text evidence="8">The sequence shown here is derived from an EMBL/GenBank/DDBJ whole genome shotgun (WGS) entry which is preliminary data.</text>
</comment>
<dbReference type="PANTHER" id="PTHR46706:SF12">
    <property type="entry name" value="PROTEIN QUA-1-RELATED"/>
    <property type="match status" value="1"/>
</dbReference>
<feature type="domain" description="Hint" evidence="7">
    <location>
        <begin position="341"/>
        <end position="449"/>
    </location>
</feature>
<feature type="domain" description="Hint" evidence="6">
    <location>
        <begin position="450"/>
        <end position="494"/>
    </location>
</feature>
<dbReference type="Gene3D" id="2.170.16.10">
    <property type="entry name" value="Hedgehog/Intein (Hint) domain"/>
    <property type="match status" value="1"/>
</dbReference>
<keyword evidence="2" id="KW-0217">Developmental protein</keyword>
<evidence type="ECO:0000259" key="7">
    <source>
        <dbReference type="SMART" id="SM00306"/>
    </source>
</evidence>
<keyword evidence="9" id="KW-1185">Reference proteome</keyword>
<dbReference type="PROSITE" id="PS50817">
    <property type="entry name" value="INTEIN_N_TER"/>
    <property type="match status" value="1"/>
</dbReference>
<dbReference type="InterPro" id="IPR052140">
    <property type="entry name" value="Dev_Signal_Hedgehog-like"/>
</dbReference>
<dbReference type="CDD" id="cd00081">
    <property type="entry name" value="Hint"/>
    <property type="match status" value="1"/>
</dbReference>
<dbReference type="AlphaFoldDB" id="A0AA36G8V8"/>
<evidence type="ECO:0000256" key="5">
    <source>
        <dbReference type="SAM" id="SignalP"/>
    </source>
</evidence>
<feature type="chain" id="PRO_5041344562" evidence="5">
    <location>
        <begin position="17"/>
        <end position="544"/>
    </location>
</feature>
<dbReference type="EMBL" id="CATQJA010002665">
    <property type="protein sequence ID" value="CAJ0583550.1"/>
    <property type="molecule type" value="Genomic_DNA"/>
</dbReference>
<reference evidence="8" key="1">
    <citation type="submission" date="2023-06" db="EMBL/GenBank/DDBJ databases">
        <authorList>
            <person name="Delattre M."/>
        </authorList>
    </citation>
    <scope>NUCLEOTIDE SEQUENCE</scope>
    <source>
        <strain evidence="8">AF72</strain>
    </source>
</reference>
<dbReference type="InterPro" id="IPR006141">
    <property type="entry name" value="Intein_N"/>
</dbReference>
<dbReference type="GO" id="GO:0016540">
    <property type="term" value="P:protein autoprocessing"/>
    <property type="evidence" value="ECO:0007669"/>
    <property type="project" value="InterPro"/>
</dbReference>
<dbReference type="InterPro" id="IPR003587">
    <property type="entry name" value="Hint_dom_N"/>
</dbReference>